<gene>
    <name evidence="1" type="ORF">AB1Y20_021703</name>
</gene>
<dbReference type="AlphaFoldDB" id="A0AB34JJH2"/>
<evidence type="ECO:0000313" key="2">
    <source>
        <dbReference type="Proteomes" id="UP001515480"/>
    </source>
</evidence>
<proteinExistence type="predicted"/>
<dbReference type="EMBL" id="JBGBPQ010000007">
    <property type="protein sequence ID" value="KAL1522059.1"/>
    <property type="molecule type" value="Genomic_DNA"/>
</dbReference>
<organism evidence="1 2">
    <name type="scientific">Prymnesium parvum</name>
    <name type="common">Toxic golden alga</name>
    <dbReference type="NCBI Taxonomy" id="97485"/>
    <lineage>
        <taxon>Eukaryota</taxon>
        <taxon>Haptista</taxon>
        <taxon>Haptophyta</taxon>
        <taxon>Prymnesiophyceae</taxon>
        <taxon>Prymnesiales</taxon>
        <taxon>Prymnesiaceae</taxon>
        <taxon>Prymnesium</taxon>
    </lineage>
</organism>
<keyword evidence="2" id="KW-1185">Reference proteome</keyword>
<sequence length="233" mass="24292">MALSRDGPAPLPLIVDAYRLADDAVTTYKLADGAVTAQKLAAGAVGRTALAASAVTEESISSSAVSERALGTGVVRGAHIAAGAISSRELSEGAVREEHVAFGAIGVRQLDTSALLHLTARNLSVFWGWVSADGVATTRGGDEVEAQMNEVGTYTLRWSRAFAAPPLVFVNSVDFAICFAPPSQTGRNSSTVHCRQPGFSLPQPKRHDESAVISLNQQDGAAVASGFNFLVWA</sequence>
<comment type="caution">
    <text evidence="1">The sequence shown here is derived from an EMBL/GenBank/DDBJ whole genome shotgun (WGS) entry which is preliminary data.</text>
</comment>
<name>A0AB34JJH2_PRYPA</name>
<reference evidence="1 2" key="1">
    <citation type="journal article" date="2024" name="Science">
        <title>Giant polyketide synthase enzymes in the biosynthesis of giant marine polyether toxins.</title>
        <authorList>
            <person name="Fallon T.R."/>
            <person name="Shende V.V."/>
            <person name="Wierzbicki I.H."/>
            <person name="Pendleton A.L."/>
            <person name="Watervoot N.F."/>
            <person name="Auber R.P."/>
            <person name="Gonzalez D.J."/>
            <person name="Wisecaver J.H."/>
            <person name="Moore B.S."/>
        </authorList>
    </citation>
    <scope>NUCLEOTIDE SEQUENCE [LARGE SCALE GENOMIC DNA]</scope>
    <source>
        <strain evidence="1 2">12B1</strain>
    </source>
</reference>
<accession>A0AB34JJH2</accession>
<protein>
    <submittedName>
        <fullName evidence="1">Uncharacterized protein</fullName>
    </submittedName>
</protein>
<dbReference type="Proteomes" id="UP001515480">
    <property type="component" value="Unassembled WGS sequence"/>
</dbReference>
<evidence type="ECO:0000313" key="1">
    <source>
        <dbReference type="EMBL" id="KAL1522059.1"/>
    </source>
</evidence>